<gene>
    <name evidence="1" type="ORF">Purlil1_14301</name>
</gene>
<reference evidence="1 2" key="1">
    <citation type="journal article" date="2024" name="Microbiol. Resour. Announc.">
        <title>Genome annotations for the ascomycete fungi Trichoderma harzianum, Trichoderma aggressivum, and Purpureocillium lilacinum.</title>
        <authorList>
            <person name="Beijen E.P.W."/>
            <person name="Ohm R.A."/>
        </authorList>
    </citation>
    <scope>NUCLEOTIDE SEQUENCE [LARGE SCALE GENOMIC DNA]</scope>
    <source>
        <strain evidence="1 2">CBS 150709</strain>
    </source>
</reference>
<proteinExistence type="predicted"/>
<evidence type="ECO:0000313" key="1">
    <source>
        <dbReference type="EMBL" id="KAK4060232.1"/>
    </source>
</evidence>
<dbReference type="EMBL" id="JAWRVI010000687">
    <property type="protein sequence ID" value="KAK4060232.1"/>
    <property type="molecule type" value="Genomic_DNA"/>
</dbReference>
<name>A0ABR0BBN0_PURLI</name>
<accession>A0ABR0BBN0</accession>
<keyword evidence="2" id="KW-1185">Reference proteome</keyword>
<protein>
    <submittedName>
        <fullName evidence="1">Uncharacterized protein</fullName>
    </submittedName>
</protein>
<comment type="caution">
    <text evidence="1">The sequence shown here is derived from an EMBL/GenBank/DDBJ whole genome shotgun (WGS) entry which is preliminary data.</text>
</comment>
<sequence length="233" mass="26887">MTGFDGTPWQHAWNTLFTNTKWLDSAVEKGLFPILIGNDLKLKDEIVESIFTRQEAVEKILETEKTTESPRSAQEIEKGLMEQGGWHLMLVFGRKEGVSSHIRLAMDDMNNLKTFLDTVNPLIPYSIWDRTLKGCEMTVYHGLTTGEYFPESVGEDVLDRLCVDNEQDGKITSSCICYCDKEKEIREVNVSQHRNGLIFGLPDFEGMKREAFFIKGKYLKKERSTTRYWQQKV</sequence>
<organism evidence="1 2">
    <name type="scientific">Purpureocillium lilacinum</name>
    <name type="common">Paecilomyces lilacinus</name>
    <dbReference type="NCBI Taxonomy" id="33203"/>
    <lineage>
        <taxon>Eukaryota</taxon>
        <taxon>Fungi</taxon>
        <taxon>Dikarya</taxon>
        <taxon>Ascomycota</taxon>
        <taxon>Pezizomycotina</taxon>
        <taxon>Sordariomycetes</taxon>
        <taxon>Hypocreomycetidae</taxon>
        <taxon>Hypocreales</taxon>
        <taxon>Ophiocordycipitaceae</taxon>
        <taxon>Purpureocillium</taxon>
    </lineage>
</organism>
<evidence type="ECO:0000313" key="2">
    <source>
        <dbReference type="Proteomes" id="UP001287286"/>
    </source>
</evidence>
<dbReference type="Proteomes" id="UP001287286">
    <property type="component" value="Unassembled WGS sequence"/>
</dbReference>